<dbReference type="EMBL" id="QJKJ01007494">
    <property type="protein sequence ID" value="RDX82997.1"/>
    <property type="molecule type" value="Genomic_DNA"/>
</dbReference>
<protein>
    <submittedName>
        <fullName evidence="1">Uncharacterized protein</fullName>
    </submittedName>
</protein>
<dbReference type="PANTHER" id="PTHR33067:SF31">
    <property type="entry name" value="RNA-DIRECTED DNA POLYMERASE"/>
    <property type="match status" value="1"/>
</dbReference>
<organism evidence="1 2">
    <name type="scientific">Mucuna pruriens</name>
    <name type="common">Velvet bean</name>
    <name type="synonym">Dolichos pruriens</name>
    <dbReference type="NCBI Taxonomy" id="157652"/>
    <lineage>
        <taxon>Eukaryota</taxon>
        <taxon>Viridiplantae</taxon>
        <taxon>Streptophyta</taxon>
        <taxon>Embryophyta</taxon>
        <taxon>Tracheophyta</taxon>
        <taxon>Spermatophyta</taxon>
        <taxon>Magnoliopsida</taxon>
        <taxon>eudicotyledons</taxon>
        <taxon>Gunneridae</taxon>
        <taxon>Pentapetalae</taxon>
        <taxon>rosids</taxon>
        <taxon>fabids</taxon>
        <taxon>Fabales</taxon>
        <taxon>Fabaceae</taxon>
        <taxon>Papilionoideae</taxon>
        <taxon>50 kb inversion clade</taxon>
        <taxon>NPAAA clade</taxon>
        <taxon>indigoferoid/millettioid clade</taxon>
        <taxon>Phaseoleae</taxon>
        <taxon>Mucuna</taxon>
    </lineage>
</organism>
<dbReference type="PANTHER" id="PTHR33067">
    <property type="entry name" value="RNA-DIRECTED DNA POLYMERASE-RELATED"/>
    <property type="match status" value="1"/>
</dbReference>
<name>A0A371FXD6_MUCPR</name>
<evidence type="ECO:0000313" key="1">
    <source>
        <dbReference type="EMBL" id="RDX82997.1"/>
    </source>
</evidence>
<accession>A0A371FXD6</accession>
<feature type="non-terminal residue" evidence="1">
    <location>
        <position position="1"/>
    </location>
</feature>
<gene>
    <name evidence="1" type="ORF">CR513_36136</name>
</gene>
<reference evidence="1" key="1">
    <citation type="submission" date="2018-05" db="EMBL/GenBank/DDBJ databases">
        <title>Draft genome of Mucuna pruriens seed.</title>
        <authorList>
            <person name="Nnadi N.E."/>
            <person name="Vos R."/>
            <person name="Hasami M.H."/>
            <person name="Devisetty U.K."/>
            <person name="Aguiy J.C."/>
        </authorList>
    </citation>
    <scope>NUCLEOTIDE SEQUENCE [LARGE SCALE GENOMIC DNA]</scope>
    <source>
        <strain evidence="1">JCA_2017</strain>
    </source>
</reference>
<evidence type="ECO:0000313" key="2">
    <source>
        <dbReference type="Proteomes" id="UP000257109"/>
    </source>
</evidence>
<dbReference type="Proteomes" id="UP000257109">
    <property type="component" value="Unassembled WGS sequence"/>
</dbReference>
<sequence>IKEECFAIIVKKLPPKVRKLGCFTISYTIDNSYFEKALCDLSANINLINMTCRNPNLQIFLYGLPIEHYLSTRSSEVYFSEATRNIVIDIEQGKLTLRLDNKEVVDIVDEVFLDKLLDPSLIKPLEKNFTMQRLNFLSYGEEEEMSLFPQA</sequence>
<dbReference type="AlphaFoldDB" id="A0A371FXD6"/>
<proteinExistence type="predicted"/>
<keyword evidence="2" id="KW-1185">Reference proteome</keyword>
<feature type="non-terminal residue" evidence="1">
    <location>
        <position position="151"/>
    </location>
</feature>
<comment type="caution">
    <text evidence="1">The sequence shown here is derived from an EMBL/GenBank/DDBJ whole genome shotgun (WGS) entry which is preliminary data.</text>
</comment>